<dbReference type="EMBL" id="JALJOR010000001">
    <property type="protein sequence ID" value="KAK9828892.1"/>
    <property type="molecule type" value="Genomic_DNA"/>
</dbReference>
<organism evidence="2 3">
    <name type="scientific">[Myrmecia] bisecta</name>
    <dbReference type="NCBI Taxonomy" id="41462"/>
    <lineage>
        <taxon>Eukaryota</taxon>
        <taxon>Viridiplantae</taxon>
        <taxon>Chlorophyta</taxon>
        <taxon>core chlorophytes</taxon>
        <taxon>Trebouxiophyceae</taxon>
        <taxon>Trebouxiales</taxon>
        <taxon>Trebouxiaceae</taxon>
        <taxon>Myrmecia</taxon>
    </lineage>
</organism>
<accession>A0AAW1R555</accession>
<dbReference type="Proteomes" id="UP001489004">
    <property type="component" value="Unassembled WGS sequence"/>
</dbReference>
<evidence type="ECO:0000313" key="3">
    <source>
        <dbReference type="Proteomes" id="UP001489004"/>
    </source>
</evidence>
<sequence>MTALLLSVMKQKPEYRAPEDSSGDVQSTLSNMCRRRSAGRAMLLLRSPPSRKEGGKASPIAACSCQPGNCPSTRLPPALHCIRIPEQVRAEGAIVQGDDSSTVYSHRRVRLTWQVQKADLPNSADTQAATWTPAPTIKATPAPTIKATPAPTIKATPAPTIKATPAPTTKATPAPTTKATPAPTPKCPNPTESHKVHVPHKSVCKNNPDKNDKCDIAEVIVDLKKDKVIIRFDLDGVMDSTGKKQDSPGSGSKIKCKGHPGSPKWPMPGVDTCDQDDDTEVITIDIKQFKGCGYRFLVCANTPNNSWMKGDKDEKDSGCCVTVTIPAVPGSACQDPHFTGFDGVKYDFHGIDNKVFNLISAPAAQLNALFAPAQAVAGQTFMTEMGFRTTAGDRILVKATEFGKLSVNLNGEDMLPLPEGSELVLRSATKVGLLRRGLGNGETVVITTPDMRVRIFSPEWDQAGEITIVHLNLAVEVLNAGVSMHGVLGQTYAKAATTASSITNENAVDSGYADYHTEIQGKAEDYLVADLFASEFAFNMFASPGMTVQGTTARRSLRA</sequence>
<gene>
    <name evidence="2" type="ORF">WJX72_002641</name>
</gene>
<evidence type="ECO:0000256" key="1">
    <source>
        <dbReference type="SAM" id="MobiDB-lite"/>
    </source>
</evidence>
<keyword evidence="3" id="KW-1185">Reference proteome</keyword>
<feature type="region of interest" description="Disordered" evidence="1">
    <location>
        <begin position="120"/>
        <end position="204"/>
    </location>
</feature>
<evidence type="ECO:0000313" key="2">
    <source>
        <dbReference type="EMBL" id="KAK9828892.1"/>
    </source>
</evidence>
<comment type="caution">
    <text evidence="2">The sequence shown here is derived from an EMBL/GenBank/DDBJ whole genome shotgun (WGS) entry which is preliminary data.</text>
</comment>
<proteinExistence type="predicted"/>
<dbReference type="AlphaFoldDB" id="A0AAW1R555"/>
<feature type="compositionally biased region" description="Low complexity" evidence="1">
    <location>
        <begin position="128"/>
        <end position="181"/>
    </location>
</feature>
<reference evidence="2 3" key="1">
    <citation type="journal article" date="2024" name="Nat. Commun.">
        <title>Phylogenomics reveals the evolutionary origins of lichenization in chlorophyte algae.</title>
        <authorList>
            <person name="Puginier C."/>
            <person name="Libourel C."/>
            <person name="Otte J."/>
            <person name="Skaloud P."/>
            <person name="Haon M."/>
            <person name="Grisel S."/>
            <person name="Petersen M."/>
            <person name="Berrin J.G."/>
            <person name="Delaux P.M."/>
            <person name="Dal Grande F."/>
            <person name="Keller J."/>
        </authorList>
    </citation>
    <scope>NUCLEOTIDE SEQUENCE [LARGE SCALE GENOMIC DNA]</scope>
    <source>
        <strain evidence="2 3">SAG 2043</strain>
    </source>
</reference>
<dbReference type="PANTHER" id="PTHR31656">
    <property type="entry name" value="ROOT CAP DOMAIN-CONTAINING PROTEIN"/>
    <property type="match status" value="1"/>
</dbReference>
<protein>
    <submittedName>
        <fullName evidence="2">Uncharacterized protein</fullName>
    </submittedName>
</protein>
<feature type="region of interest" description="Disordered" evidence="1">
    <location>
        <begin position="238"/>
        <end position="267"/>
    </location>
</feature>
<name>A0AAW1R555_9CHLO</name>